<keyword evidence="4" id="KW-1185">Reference proteome</keyword>
<dbReference type="InterPro" id="IPR025875">
    <property type="entry name" value="Leu-rich_rpt_4"/>
</dbReference>
<dbReference type="PANTHER" id="PTHR46652:SF3">
    <property type="entry name" value="LEUCINE-RICH REPEAT-CONTAINING PROTEIN 9"/>
    <property type="match status" value="1"/>
</dbReference>
<evidence type="ECO:0000313" key="3">
    <source>
        <dbReference type="EMBL" id="NXT95972.1"/>
    </source>
</evidence>
<gene>
    <name evidence="3" type="primary">Ppp1r42</name>
    <name evidence="3" type="ORF">ANHRUF_R08387</name>
</gene>
<comment type="caution">
    <text evidence="3">The sequence shown here is derived from an EMBL/GenBank/DDBJ whole genome shotgun (WGS) entry which is preliminary data.</text>
</comment>
<accession>A0A7L3GS44</accession>
<evidence type="ECO:0000256" key="1">
    <source>
        <dbReference type="ARBA" id="ARBA00022614"/>
    </source>
</evidence>
<dbReference type="CDD" id="cd21340">
    <property type="entry name" value="PPP1R42"/>
    <property type="match status" value="1"/>
</dbReference>
<dbReference type="PANTHER" id="PTHR46652">
    <property type="entry name" value="LEUCINE-RICH REPEAT AND IQ DOMAIN-CONTAINING PROTEIN 1-RELATED"/>
    <property type="match status" value="1"/>
</dbReference>
<dbReference type="SUPFAM" id="SSF52058">
    <property type="entry name" value="L domain-like"/>
    <property type="match status" value="1"/>
</dbReference>
<reference evidence="3 4" key="1">
    <citation type="submission" date="2019-09" db="EMBL/GenBank/DDBJ databases">
        <title>Bird 10,000 Genomes (B10K) Project - Family phase.</title>
        <authorList>
            <person name="Zhang G."/>
        </authorList>
    </citation>
    <scope>NUCLEOTIDE SEQUENCE [LARGE SCALE GENOMIC DNA]</scope>
    <source>
        <strain evidence="3">B10K-DU-029-28</strain>
    </source>
</reference>
<organism evidence="3 4">
    <name type="scientific">Anhinga rufa</name>
    <name type="common">African darter</name>
    <dbReference type="NCBI Taxonomy" id="317792"/>
    <lineage>
        <taxon>Eukaryota</taxon>
        <taxon>Metazoa</taxon>
        <taxon>Chordata</taxon>
        <taxon>Craniata</taxon>
        <taxon>Vertebrata</taxon>
        <taxon>Euteleostomi</taxon>
        <taxon>Archelosauria</taxon>
        <taxon>Archosauria</taxon>
        <taxon>Dinosauria</taxon>
        <taxon>Saurischia</taxon>
        <taxon>Theropoda</taxon>
        <taxon>Coelurosauria</taxon>
        <taxon>Aves</taxon>
        <taxon>Neognathae</taxon>
        <taxon>Neoaves</taxon>
        <taxon>Aequornithes</taxon>
        <taxon>Suliformes</taxon>
        <taxon>Anhingidae</taxon>
        <taxon>Anhinga</taxon>
    </lineage>
</organism>
<dbReference type="Pfam" id="PF12799">
    <property type="entry name" value="LRR_4"/>
    <property type="match status" value="1"/>
</dbReference>
<dbReference type="OrthoDB" id="10262005at2759"/>
<evidence type="ECO:0000313" key="4">
    <source>
        <dbReference type="Proteomes" id="UP000528690"/>
    </source>
</evidence>
<feature type="non-terminal residue" evidence="3">
    <location>
        <position position="1"/>
    </location>
</feature>
<dbReference type="InterPro" id="IPR050836">
    <property type="entry name" value="SDS22/Internalin_LRR"/>
</dbReference>
<proteinExistence type="predicted"/>
<dbReference type="EMBL" id="VZTV01118876">
    <property type="protein sequence ID" value="NXT95972.1"/>
    <property type="molecule type" value="Genomic_DNA"/>
</dbReference>
<sequence>MVRLTMDLIAKSVNHKNRNEEDFGQSLRKITHLNLSDKNIDVIGDLSLCKNLRVLYLYDNQISQIQNLDFASNITHLYLQNNCITCIENLSSLKNLEKLYLGGNCITVVEGLDKLEEIRELHIESQHLPPGEKLLFDPSSLRSLAKSLSVLNISNNNIDELEELAVLENLSYLTAADNQLQRMKDLEVVLNKWTKLRGMDLTGNPICHKPKYRDRIVVQSRTL</sequence>
<dbReference type="InterPro" id="IPR032675">
    <property type="entry name" value="LRR_dom_sf"/>
</dbReference>
<name>A0A7L3GS44_9AVES</name>
<feature type="non-terminal residue" evidence="3">
    <location>
        <position position="223"/>
    </location>
</feature>
<dbReference type="SMART" id="SM00365">
    <property type="entry name" value="LRR_SD22"/>
    <property type="match status" value="4"/>
</dbReference>
<dbReference type="InterPro" id="IPR001611">
    <property type="entry name" value="Leu-rich_rpt"/>
</dbReference>
<dbReference type="FunFam" id="3.80.10.10:FF:000201">
    <property type="entry name" value="protein phosphatase 1 regulatory subunit 42"/>
    <property type="match status" value="1"/>
</dbReference>
<dbReference type="PROSITE" id="PS51450">
    <property type="entry name" value="LRR"/>
    <property type="match status" value="4"/>
</dbReference>
<dbReference type="Proteomes" id="UP000528690">
    <property type="component" value="Unassembled WGS sequence"/>
</dbReference>
<protein>
    <submittedName>
        <fullName evidence="3">PPR42 phosphatase</fullName>
    </submittedName>
</protein>
<keyword evidence="1" id="KW-0433">Leucine-rich repeat</keyword>
<dbReference type="AlphaFoldDB" id="A0A7L3GS44"/>
<keyword evidence="2" id="KW-0677">Repeat</keyword>
<dbReference type="Gene3D" id="3.80.10.10">
    <property type="entry name" value="Ribonuclease Inhibitor"/>
    <property type="match status" value="2"/>
</dbReference>
<evidence type="ECO:0000256" key="2">
    <source>
        <dbReference type="ARBA" id="ARBA00022737"/>
    </source>
</evidence>